<keyword evidence="2" id="KW-1185">Reference proteome</keyword>
<evidence type="ECO:0008006" key="3">
    <source>
        <dbReference type="Google" id="ProtNLM"/>
    </source>
</evidence>
<comment type="caution">
    <text evidence="1">The sequence shown here is derived from an EMBL/GenBank/DDBJ whole genome shotgun (WGS) entry which is preliminary data.</text>
</comment>
<dbReference type="RefSeq" id="WP_058856673.1">
    <property type="nucleotide sequence ID" value="NZ_BMMH01000003.1"/>
</dbReference>
<dbReference type="AlphaFoldDB" id="A0A917RFI4"/>
<reference evidence="1" key="1">
    <citation type="journal article" date="2014" name="Int. J. Syst. Evol. Microbiol.">
        <title>Complete genome sequence of Corynebacterium casei LMG S-19264T (=DSM 44701T), isolated from a smear-ripened cheese.</title>
        <authorList>
            <consortium name="US DOE Joint Genome Institute (JGI-PGF)"/>
            <person name="Walter F."/>
            <person name="Albersmeier A."/>
            <person name="Kalinowski J."/>
            <person name="Ruckert C."/>
        </authorList>
    </citation>
    <scope>NUCLEOTIDE SEQUENCE</scope>
    <source>
        <strain evidence="1">CGMCC 4.3508</strain>
    </source>
</reference>
<dbReference type="Pfam" id="PF06224">
    <property type="entry name" value="AlkZ-like"/>
    <property type="match status" value="1"/>
</dbReference>
<dbReference type="PANTHER" id="PTHR38479:SF2">
    <property type="entry name" value="WINGED HELIX DNA-BINDING DOMAIN-CONTAINING PROTEIN"/>
    <property type="match status" value="1"/>
</dbReference>
<dbReference type="PANTHER" id="PTHR38479">
    <property type="entry name" value="LMO0824 PROTEIN"/>
    <property type="match status" value="1"/>
</dbReference>
<proteinExistence type="predicted"/>
<gene>
    <name evidence="1" type="ORF">GCM10011588_18020</name>
</gene>
<dbReference type="EMBL" id="BMMH01000003">
    <property type="protein sequence ID" value="GGL03766.1"/>
    <property type="molecule type" value="Genomic_DNA"/>
</dbReference>
<protein>
    <recommendedName>
        <fullName evidence="3">Winged helix DNA-binding domain-containing protein</fullName>
    </recommendedName>
</protein>
<evidence type="ECO:0000313" key="1">
    <source>
        <dbReference type="EMBL" id="GGL03766.1"/>
    </source>
</evidence>
<accession>A0A917RFI4</accession>
<evidence type="ECO:0000313" key="2">
    <source>
        <dbReference type="Proteomes" id="UP000638263"/>
    </source>
</evidence>
<name>A0A917RFI4_9NOCA</name>
<organism evidence="1 2">
    <name type="scientific">Nocardia jinanensis</name>
    <dbReference type="NCBI Taxonomy" id="382504"/>
    <lineage>
        <taxon>Bacteria</taxon>
        <taxon>Bacillati</taxon>
        <taxon>Actinomycetota</taxon>
        <taxon>Actinomycetes</taxon>
        <taxon>Mycobacteriales</taxon>
        <taxon>Nocardiaceae</taxon>
        <taxon>Nocardia</taxon>
    </lineage>
</organism>
<dbReference type="Proteomes" id="UP000638263">
    <property type="component" value="Unassembled WGS sequence"/>
</dbReference>
<sequence length="392" mass="42937">MHSISIAQRRARIGVRHRLAGAYRSADPAEITRSMVVLHATDPATVHLSVAARGHGLGPAQVEQALYEDRSLVRMLAMRRTMFVAPADLVPLLHASCGADLAAKQRRTYARFLEQAGIGDGDAPGWLAEVADRTHRALLVRGSATGAQLSKDVPELRTQIDTAPEKSYSRPTNITSWVLVLLGTEGRIVRARPNGTWSSSRYSWAPVESWLPAPLGDIGIEPARTELVRAWLHTFGPAPIGDIKWWTGWTLGQVRKALTGIDTVEVDLDGIEGLLLADDLEPVADPPPWAALLPALDPTPMGWQARSWYLGEHQPRLFDRNGNIGPSIWYEGRIVGGWAQRKDGEIVTRILEDIGAEATALVATEAERAAGWFGAVRPIPRFRTPLERELTA</sequence>
<dbReference type="InterPro" id="IPR009351">
    <property type="entry name" value="AlkZ-like"/>
</dbReference>
<reference evidence="1" key="2">
    <citation type="submission" date="2020-09" db="EMBL/GenBank/DDBJ databases">
        <authorList>
            <person name="Sun Q."/>
            <person name="Zhou Y."/>
        </authorList>
    </citation>
    <scope>NUCLEOTIDE SEQUENCE</scope>
    <source>
        <strain evidence="1">CGMCC 4.3508</strain>
    </source>
</reference>